<keyword evidence="2" id="KW-0680">Restriction system</keyword>
<dbReference type="PANTHER" id="PTHR30408:SF12">
    <property type="entry name" value="TYPE I RESTRICTION ENZYME MJAVIII SPECIFICITY SUBUNIT"/>
    <property type="match status" value="1"/>
</dbReference>
<dbReference type="InterPro" id="IPR000055">
    <property type="entry name" value="Restrct_endonuc_typeI_TRD"/>
</dbReference>
<dbReference type="GO" id="GO:0009307">
    <property type="term" value="P:DNA restriction-modification system"/>
    <property type="evidence" value="ECO:0007669"/>
    <property type="project" value="UniProtKB-KW"/>
</dbReference>
<keyword evidence="5" id="KW-0255">Endonuclease</keyword>
<evidence type="ECO:0000256" key="2">
    <source>
        <dbReference type="ARBA" id="ARBA00022747"/>
    </source>
</evidence>
<dbReference type="GO" id="GO:0003677">
    <property type="term" value="F:DNA binding"/>
    <property type="evidence" value="ECO:0007669"/>
    <property type="project" value="UniProtKB-KW"/>
</dbReference>
<keyword evidence="5" id="KW-0378">Hydrolase</keyword>
<dbReference type="InterPro" id="IPR052021">
    <property type="entry name" value="Type-I_RS_S_subunit"/>
</dbReference>
<accession>A0A831UCC0</accession>
<dbReference type="AlphaFoldDB" id="A0A831UCC0"/>
<dbReference type="SUPFAM" id="SSF116734">
    <property type="entry name" value="DNA methylase specificity domain"/>
    <property type="match status" value="2"/>
</dbReference>
<evidence type="ECO:0000256" key="3">
    <source>
        <dbReference type="ARBA" id="ARBA00023125"/>
    </source>
</evidence>
<dbReference type="Gene3D" id="3.90.220.20">
    <property type="entry name" value="DNA methylase specificity domains"/>
    <property type="match status" value="2"/>
</dbReference>
<evidence type="ECO:0000313" key="5">
    <source>
        <dbReference type="EMBL" id="HEN42120.1"/>
    </source>
</evidence>
<proteinExistence type="inferred from homology"/>
<reference evidence="5" key="1">
    <citation type="journal article" date="2020" name="mSystems">
        <title>Genome- and Community-Level Interaction Insights into Carbon Utilization and Element Cycling Functions of Hydrothermarchaeota in Hydrothermal Sediment.</title>
        <authorList>
            <person name="Zhou Z."/>
            <person name="Liu Y."/>
            <person name="Xu W."/>
            <person name="Pan J."/>
            <person name="Luo Z.H."/>
            <person name="Li M."/>
        </authorList>
    </citation>
    <scope>NUCLEOTIDE SEQUENCE [LARGE SCALE GENOMIC DNA]</scope>
    <source>
        <strain evidence="5">SpSt-349</strain>
    </source>
</reference>
<feature type="domain" description="Type I restriction modification DNA specificity" evidence="4">
    <location>
        <begin position="1"/>
        <end position="173"/>
    </location>
</feature>
<comment type="similarity">
    <text evidence="1">Belongs to the type-I restriction system S methylase family.</text>
</comment>
<dbReference type="InterPro" id="IPR044946">
    <property type="entry name" value="Restrct_endonuc_typeI_TRD_sf"/>
</dbReference>
<sequence length="394" mass="43683">MSTWPLSALGDLFEIARGGSPRPIDAFITDEPGGINWIMISDASEGSKYITGTKKRIRKEGISRSRMVHPGDFLLTNSMSFGKPYIMQTSGCIHDGWLVLKQRRDNVDADFFYHLLGSRAIYSEFERRAAGATVKNLNIDLVRGVQVILPPLSEQRRIAEVLDKVEDLRSKRRTALTQCDTLNQSIFLEMFGDPVTNPKKWTTAKFGNVCERITVGIVVKPASYYRPSGIPALRSLNIKPGNIILEDLVYFSKEDNEARLAKTRLRVSDLVLVRSGQPGTAAVVPPELDGVNAIDLLIATPFPAKCDPTYLCAFFNSQGGRTIVLSSQRGQVQKHLNVGSLSEAAIPLPPIDLQREFARRLAAVEKLKTAHRAALVELDALFASLQYRAFRGEL</sequence>
<dbReference type="CDD" id="cd17283">
    <property type="entry name" value="RMtype1_S_Hpy180ORF7835P_TRD2-CR2_like"/>
    <property type="match status" value="1"/>
</dbReference>
<gene>
    <name evidence="5" type="ORF">ENQ87_07045</name>
</gene>
<keyword evidence="3" id="KW-0238">DNA-binding</keyword>
<comment type="caution">
    <text evidence="5">The sequence shown here is derived from an EMBL/GenBank/DDBJ whole genome shotgun (WGS) entry which is preliminary data.</text>
</comment>
<dbReference type="GO" id="GO:0004519">
    <property type="term" value="F:endonuclease activity"/>
    <property type="evidence" value="ECO:0007669"/>
    <property type="project" value="UniProtKB-KW"/>
</dbReference>
<name>A0A831UCC0_GEOME</name>
<dbReference type="EMBL" id="DSOV01000030">
    <property type="protein sequence ID" value="HEN42120.1"/>
    <property type="molecule type" value="Genomic_DNA"/>
</dbReference>
<organism evidence="5">
    <name type="scientific">Geobacter metallireducens</name>
    <dbReference type="NCBI Taxonomy" id="28232"/>
    <lineage>
        <taxon>Bacteria</taxon>
        <taxon>Pseudomonadati</taxon>
        <taxon>Thermodesulfobacteriota</taxon>
        <taxon>Desulfuromonadia</taxon>
        <taxon>Geobacterales</taxon>
        <taxon>Geobacteraceae</taxon>
        <taxon>Geobacter</taxon>
    </lineage>
</organism>
<dbReference type="PANTHER" id="PTHR30408">
    <property type="entry name" value="TYPE-1 RESTRICTION ENZYME ECOKI SPECIFICITY PROTEIN"/>
    <property type="match status" value="1"/>
</dbReference>
<keyword evidence="5" id="KW-0540">Nuclease</keyword>
<evidence type="ECO:0000256" key="1">
    <source>
        <dbReference type="ARBA" id="ARBA00010923"/>
    </source>
</evidence>
<protein>
    <submittedName>
        <fullName evidence="5">Restriction endonuclease subunit S</fullName>
    </submittedName>
</protein>
<evidence type="ECO:0000259" key="4">
    <source>
        <dbReference type="Pfam" id="PF01420"/>
    </source>
</evidence>
<dbReference type="Pfam" id="PF01420">
    <property type="entry name" value="Methylase_S"/>
    <property type="match status" value="1"/>
</dbReference>